<feature type="transmembrane region" description="Helical" evidence="7">
    <location>
        <begin position="496"/>
        <end position="519"/>
    </location>
</feature>
<dbReference type="PANTHER" id="PTHR30250:SF21">
    <property type="entry name" value="LIPID II FLIPPASE MURJ"/>
    <property type="match status" value="1"/>
</dbReference>
<dbReference type="InterPro" id="IPR050833">
    <property type="entry name" value="Poly_Biosynth_Transport"/>
</dbReference>
<keyword evidence="3 7" id="KW-0812">Transmembrane</keyword>
<feature type="transmembrane region" description="Helical" evidence="7">
    <location>
        <begin position="875"/>
        <end position="897"/>
    </location>
</feature>
<feature type="transmembrane region" description="Helical" evidence="7">
    <location>
        <begin position="531"/>
        <end position="554"/>
    </location>
</feature>
<keyword evidence="5 7" id="KW-0472">Membrane</keyword>
<feature type="transmembrane region" description="Helical" evidence="7">
    <location>
        <begin position="810"/>
        <end position="831"/>
    </location>
</feature>
<gene>
    <name evidence="8" type="ORF">CL176_04330</name>
</gene>
<feature type="region of interest" description="Disordered" evidence="6">
    <location>
        <begin position="85"/>
        <end position="152"/>
    </location>
</feature>
<feature type="region of interest" description="Disordered" evidence="6">
    <location>
        <begin position="1"/>
        <end position="51"/>
    </location>
</feature>
<feature type="transmembrane region" description="Helical" evidence="7">
    <location>
        <begin position="837"/>
        <end position="855"/>
    </location>
</feature>
<evidence type="ECO:0000256" key="7">
    <source>
        <dbReference type="SAM" id="Phobius"/>
    </source>
</evidence>
<feature type="transmembrane region" description="Helical" evidence="7">
    <location>
        <begin position="462"/>
        <end position="484"/>
    </location>
</feature>
<keyword evidence="2" id="KW-1003">Cell membrane</keyword>
<protein>
    <submittedName>
        <fullName evidence="8">Uncharacterized protein</fullName>
    </submittedName>
</protein>
<evidence type="ECO:0000256" key="3">
    <source>
        <dbReference type="ARBA" id="ARBA00022692"/>
    </source>
</evidence>
<feature type="transmembrane region" description="Helical" evidence="7">
    <location>
        <begin position="575"/>
        <end position="594"/>
    </location>
</feature>
<evidence type="ECO:0000256" key="4">
    <source>
        <dbReference type="ARBA" id="ARBA00022989"/>
    </source>
</evidence>
<accession>A0A347WJM7</accession>
<evidence type="ECO:0000313" key="9">
    <source>
        <dbReference type="Proteomes" id="UP000263232"/>
    </source>
</evidence>
<feature type="transmembrane region" description="Helical" evidence="7">
    <location>
        <begin position="606"/>
        <end position="626"/>
    </location>
</feature>
<organism evidence="8 9">
    <name type="scientific">Suicoccus acidiformans</name>
    <dbReference type="NCBI Taxonomy" id="2036206"/>
    <lineage>
        <taxon>Bacteria</taxon>
        <taxon>Bacillati</taxon>
        <taxon>Bacillota</taxon>
        <taxon>Bacilli</taxon>
        <taxon>Lactobacillales</taxon>
        <taxon>Aerococcaceae</taxon>
        <taxon>Suicoccus</taxon>
    </lineage>
</organism>
<evidence type="ECO:0000256" key="5">
    <source>
        <dbReference type="ARBA" id="ARBA00023136"/>
    </source>
</evidence>
<comment type="subcellular location">
    <subcellularLocation>
        <location evidence="1">Cell membrane</location>
        <topology evidence="1">Multi-pass membrane protein</topology>
    </subcellularLocation>
</comment>
<feature type="transmembrane region" description="Helical" evidence="7">
    <location>
        <begin position="706"/>
        <end position="726"/>
    </location>
</feature>
<feature type="transmembrane region" description="Helical" evidence="7">
    <location>
        <begin position="903"/>
        <end position="927"/>
    </location>
</feature>
<evidence type="ECO:0000256" key="1">
    <source>
        <dbReference type="ARBA" id="ARBA00004651"/>
    </source>
</evidence>
<name>A0A347WJM7_9LACT</name>
<dbReference type="OrthoDB" id="9775950at2"/>
<sequence length="949" mass="105706">MNKTSSNEPKQPNKQDKYRQSFDETRRIDRRDLETHRQKNRGSTQRSDFDQIYFDLEDLDPMSSYNEFDRSDDGLSFVDRVRATAGEASQKLKARRAERDRQREAKVEQKAAEREAKAQQKAAEQEIRERQKAAAQAERERQAEEEARERTIQAEEEAVLARKQAAEEAVAAAERDLEVAEAAAERAMKAARAAQERERQLLAEIETLRKEQAGEAATDSDVVAGAEAEEGGEVESLRNQAVQEAADRNQTREVAAGISEEADEQGNTAEATEVESLASSEDTTNKEFAASYSAEATREAALSDDSDECVHLMNRLMPDERVEKVREQFFFQQDDTDVDDEVTLDELEEIIGYDEDEIDELSEQITSKTQRYDGPILTDQALREYGIRRDIESKNHEDLDWDPDRDEAEEDGDSVVSGAAWLTVGNIISRVLGALYVIPWATWLGDAYTEANVLYSVGYKPYSLFLAIATAGFPSAIAKQMAYYHSMKEYRVADKLFKNSAIIMGVTGAFSALLLYALAPFLAVNSATNDPGAAILVIRSLAPALLILPIMSLLRGYFQGFSDMKPTAVSQIIEQVMRVVYLLVATYAIMQILTGNVTDAVVHSTFAAFVGALASLIYLLVIYLRRQPVIQQLKLRSLDRVEVDFKASIKIMVIDSVPFILLGSGIIIAQLVDTYSFRQILEATSILLTSEISEMYGTISLDVDKLSMIIVSLAVSLATALVPTVTKYFANRDIKGTSQLVTRIMEMFTLIMLPAALGMAAIADNVYTFFYPTGSLHGPAYLVTASLTAIVLGLYTVLSTILQSMNFRRAAVRFLVVGLLVKLVLQFPFVALWKGHGALLSTGVAFLATSVFSWIKLKRELDFDHHYLRRELGKIVIAAIIMGIVAFMWNNVLNALFGPVGRMLTLVKILLVVLMAVLIYAIILGLFGKLELILGDRYKELQEEMKILP</sequence>
<evidence type="ECO:0000256" key="2">
    <source>
        <dbReference type="ARBA" id="ARBA00022475"/>
    </source>
</evidence>
<dbReference type="RefSeq" id="WP_118990197.1">
    <property type="nucleotide sequence ID" value="NZ_CP023434.1"/>
</dbReference>
<keyword evidence="9" id="KW-1185">Reference proteome</keyword>
<dbReference type="KEGG" id="abae:CL176_04330"/>
<feature type="compositionally biased region" description="Basic and acidic residues" evidence="6">
    <location>
        <begin position="95"/>
        <end position="152"/>
    </location>
</feature>
<dbReference type="InterPro" id="IPR024923">
    <property type="entry name" value="PG_synth_SpoVB"/>
</dbReference>
<keyword evidence="4 7" id="KW-1133">Transmembrane helix</keyword>
<feature type="compositionally biased region" description="Basic and acidic residues" evidence="6">
    <location>
        <begin position="11"/>
        <end position="37"/>
    </location>
</feature>
<dbReference type="InterPro" id="IPR002797">
    <property type="entry name" value="Polysacc_synth"/>
</dbReference>
<evidence type="ECO:0000256" key="6">
    <source>
        <dbReference type="SAM" id="MobiDB-lite"/>
    </source>
</evidence>
<feature type="transmembrane region" description="Helical" evidence="7">
    <location>
        <begin position="647"/>
        <end position="672"/>
    </location>
</feature>
<proteinExistence type="predicted"/>
<dbReference type="CDD" id="cd13124">
    <property type="entry name" value="MATE_SpoVB_like"/>
    <property type="match status" value="1"/>
</dbReference>
<reference evidence="8 9" key="1">
    <citation type="submission" date="2017-09" db="EMBL/GenBank/DDBJ databases">
        <title>Complete genome sequence of Oxytococcus suis strain ZY16052.</title>
        <authorList>
            <person name="Li F."/>
        </authorList>
    </citation>
    <scope>NUCLEOTIDE SEQUENCE [LARGE SCALE GENOMIC DNA]</scope>
    <source>
        <strain evidence="8 9">ZY16052</strain>
    </source>
</reference>
<feature type="compositionally biased region" description="Polar residues" evidence="6">
    <location>
        <begin position="1"/>
        <end position="10"/>
    </location>
</feature>
<dbReference type="EMBL" id="CP023434">
    <property type="protein sequence ID" value="AXY25284.1"/>
    <property type="molecule type" value="Genomic_DNA"/>
</dbReference>
<feature type="transmembrane region" description="Helical" evidence="7">
    <location>
        <begin position="747"/>
        <end position="767"/>
    </location>
</feature>
<dbReference type="AlphaFoldDB" id="A0A347WJM7"/>
<feature type="transmembrane region" description="Helical" evidence="7">
    <location>
        <begin position="779"/>
        <end position="798"/>
    </location>
</feature>
<dbReference type="Proteomes" id="UP000263232">
    <property type="component" value="Chromosome"/>
</dbReference>
<dbReference type="Pfam" id="PF01943">
    <property type="entry name" value="Polysacc_synt"/>
    <property type="match status" value="1"/>
</dbReference>
<dbReference type="PANTHER" id="PTHR30250">
    <property type="entry name" value="PST FAMILY PREDICTED COLANIC ACID TRANSPORTER"/>
    <property type="match status" value="1"/>
</dbReference>
<feature type="region of interest" description="Disordered" evidence="6">
    <location>
        <begin position="210"/>
        <end position="286"/>
    </location>
</feature>
<evidence type="ECO:0000313" key="8">
    <source>
        <dbReference type="EMBL" id="AXY25284.1"/>
    </source>
</evidence>
<dbReference type="GO" id="GO:0005886">
    <property type="term" value="C:plasma membrane"/>
    <property type="evidence" value="ECO:0007669"/>
    <property type="project" value="UniProtKB-SubCell"/>
</dbReference>